<gene>
    <name evidence="2" type="ORF">CFK38_15860</name>
</gene>
<keyword evidence="3" id="KW-1185">Reference proteome</keyword>
<name>A0A291GRL6_9MICO</name>
<accession>A0A291GRL6</accession>
<organism evidence="2 3">
    <name type="scientific">Brachybacterium vulturis</name>
    <dbReference type="NCBI Taxonomy" id="2017484"/>
    <lineage>
        <taxon>Bacteria</taxon>
        <taxon>Bacillati</taxon>
        <taxon>Actinomycetota</taxon>
        <taxon>Actinomycetes</taxon>
        <taxon>Micrococcales</taxon>
        <taxon>Dermabacteraceae</taxon>
        <taxon>Brachybacterium</taxon>
    </lineage>
</organism>
<dbReference type="EMBL" id="CP023563">
    <property type="protein sequence ID" value="ATG52837.1"/>
    <property type="molecule type" value="Genomic_DNA"/>
</dbReference>
<dbReference type="AlphaFoldDB" id="A0A291GRL6"/>
<dbReference type="Gene3D" id="1.10.150.20">
    <property type="entry name" value="5' to 3' exonuclease, C-terminal subdomain"/>
    <property type="match status" value="1"/>
</dbReference>
<dbReference type="RefSeq" id="WP_096803946.1">
    <property type="nucleotide sequence ID" value="NZ_CP023563.1"/>
</dbReference>
<dbReference type="InterPro" id="IPR014922">
    <property type="entry name" value="YdhG-like"/>
</dbReference>
<evidence type="ECO:0000313" key="3">
    <source>
        <dbReference type="Proteomes" id="UP000218165"/>
    </source>
</evidence>
<evidence type="ECO:0000313" key="2">
    <source>
        <dbReference type="EMBL" id="ATG52837.1"/>
    </source>
</evidence>
<dbReference type="Pfam" id="PF14520">
    <property type="entry name" value="HHH_5"/>
    <property type="match status" value="1"/>
</dbReference>
<evidence type="ECO:0000259" key="1">
    <source>
        <dbReference type="Pfam" id="PF08818"/>
    </source>
</evidence>
<dbReference type="OrthoDB" id="5951444at2"/>
<feature type="domain" description="YdhG-like" evidence="1">
    <location>
        <begin position="111"/>
        <end position="215"/>
    </location>
</feature>
<protein>
    <recommendedName>
        <fullName evidence="1">YdhG-like domain-containing protein</fullName>
    </recommendedName>
</protein>
<proteinExistence type="predicted"/>
<dbReference type="Proteomes" id="UP000218165">
    <property type="component" value="Chromosome"/>
</dbReference>
<reference evidence="3" key="1">
    <citation type="submission" date="2017-09" db="EMBL/GenBank/DDBJ databases">
        <title>Brachybacterium sp. VM2412.</title>
        <authorList>
            <person name="Tak E.J."/>
            <person name="Bae J.-W."/>
        </authorList>
    </citation>
    <scope>NUCLEOTIDE SEQUENCE [LARGE SCALE GENOMIC DNA]</scope>
    <source>
        <strain evidence="3">VM2412</strain>
    </source>
</reference>
<dbReference type="Pfam" id="PF08818">
    <property type="entry name" value="DUF1801"/>
    <property type="match status" value="1"/>
</dbReference>
<dbReference type="KEGG" id="brz:CFK38_15860"/>
<sequence>MSALTTPVGLVPGVGRPAARALAAQGVHTVGDLAGRDWPDLAQLHGVGPAAGRRLQAVLAEHGATMQDPPAPQTRRDVVTRGATGTGASDLKTHATAADPAEYVAGLEPRRRRDGEALLEIFGAATGASATMWGPSMIGYGEVHYRYASGREGETFQLGFSPRRGELALYGLQGFPRSEELLARLGKHRRGAGCVWVRSLAAIDPGTLRELVEHAWAQGPDSTDRPGSAAP</sequence>